<sequence>MHLRVMVQCFDWKIKADEVDMEEAPRALVLTMADHLSVFLLLAPADSKFLTWRCH</sequence>
<comment type="caution">
    <text evidence="1">The sequence shown here is derived from an EMBL/GenBank/DDBJ whole genome shotgun (WGS) entry which is preliminary data.</text>
</comment>
<evidence type="ECO:0000313" key="1">
    <source>
        <dbReference type="EMBL" id="KAF2545203.1"/>
    </source>
</evidence>
<name>A0A8S9GGW6_BRACR</name>
<organism evidence="1">
    <name type="scientific">Brassica cretica</name>
    <name type="common">Mustard</name>
    <dbReference type="NCBI Taxonomy" id="69181"/>
    <lineage>
        <taxon>Eukaryota</taxon>
        <taxon>Viridiplantae</taxon>
        <taxon>Streptophyta</taxon>
        <taxon>Embryophyta</taxon>
        <taxon>Tracheophyta</taxon>
        <taxon>Spermatophyta</taxon>
        <taxon>Magnoliopsida</taxon>
        <taxon>eudicotyledons</taxon>
        <taxon>Gunneridae</taxon>
        <taxon>Pentapetalae</taxon>
        <taxon>rosids</taxon>
        <taxon>malvids</taxon>
        <taxon>Brassicales</taxon>
        <taxon>Brassicaceae</taxon>
        <taxon>Brassiceae</taxon>
        <taxon>Brassica</taxon>
    </lineage>
</organism>
<accession>A0A8S9GGW6</accession>
<dbReference type="AlphaFoldDB" id="A0A8S9GGW6"/>
<reference evidence="1" key="1">
    <citation type="submission" date="2019-12" db="EMBL/GenBank/DDBJ databases">
        <title>Genome sequencing and annotation of Brassica cretica.</title>
        <authorList>
            <person name="Studholme D.J."/>
            <person name="Sarris P.F."/>
        </authorList>
    </citation>
    <scope>NUCLEOTIDE SEQUENCE</scope>
    <source>
        <strain evidence="1">PFS-102/07</strain>
        <tissue evidence="1">Leaf</tissue>
    </source>
</reference>
<protein>
    <submittedName>
        <fullName evidence="1">Uncharacterized protein</fullName>
    </submittedName>
</protein>
<proteinExistence type="predicted"/>
<dbReference type="EMBL" id="QGKY02001925">
    <property type="protein sequence ID" value="KAF2545203.1"/>
    <property type="molecule type" value="Genomic_DNA"/>
</dbReference>
<gene>
    <name evidence="1" type="ORF">F2Q70_00022854</name>
</gene>